<reference evidence="2" key="1">
    <citation type="submission" date="2023-11" db="EMBL/GenBank/DDBJ databases">
        <title>Genome assemblies of two species of porcelain crab, Petrolisthes cinctipes and Petrolisthes manimaculis (Anomura: Porcellanidae).</title>
        <authorList>
            <person name="Angst P."/>
        </authorList>
    </citation>
    <scope>NUCLEOTIDE SEQUENCE</scope>
    <source>
        <strain evidence="2">PB745_02</strain>
        <tissue evidence="2">Gill</tissue>
    </source>
</reference>
<name>A0AAE1P249_9EUCA</name>
<dbReference type="EMBL" id="JAWZYT010003156">
    <property type="protein sequence ID" value="KAK4299896.1"/>
    <property type="molecule type" value="Genomic_DNA"/>
</dbReference>
<dbReference type="AlphaFoldDB" id="A0AAE1P249"/>
<evidence type="ECO:0000313" key="3">
    <source>
        <dbReference type="Proteomes" id="UP001292094"/>
    </source>
</evidence>
<keyword evidence="3" id="KW-1185">Reference proteome</keyword>
<feature type="compositionally biased region" description="Acidic residues" evidence="1">
    <location>
        <begin position="92"/>
        <end position="101"/>
    </location>
</feature>
<dbReference type="Proteomes" id="UP001292094">
    <property type="component" value="Unassembled WGS sequence"/>
</dbReference>
<evidence type="ECO:0000256" key="1">
    <source>
        <dbReference type="SAM" id="MobiDB-lite"/>
    </source>
</evidence>
<proteinExistence type="predicted"/>
<comment type="caution">
    <text evidence="2">The sequence shown here is derived from an EMBL/GenBank/DDBJ whole genome shotgun (WGS) entry which is preliminary data.</text>
</comment>
<evidence type="ECO:0000313" key="2">
    <source>
        <dbReference type="EMBL" id="KAK4299896.1"/>
    </source>
</evidence>
<accession>A0AAE1P249</accession>
<feature type="region of interest" description="Disordered" evidence="1">
    <location>
        <begin position="92"/>
        <end position="118"/>
    </location>
</feature>
<feature type="compositionally biased region" description="Basic and acidic residues" evidence="1">
    <location>
        <begin position="102"/>
        <end position="118"/>
    </location>
</feature>
<protein>
    <submittedName>
        <fullName evidence="2">Uncharacterized protein</fullName>
    </submittedName>
</protein>
<gene>
    <name evidence="2" type="ORF">Pmani_027850</name>
</gene>
<organism evidence="2 3">
    <name type="scientific">Petrolisthes manimaculis</name>
    <dbReference type="NCBI Taxonomy" id="1843537"/>
    <lineage>
        <taxon>Eukaryota</taxon>
        <taxon>Metazoa</taxon>
        <taxon>Ecdysozoa</taxon>
        <taxon>Arthropoda</taxon>
        <taxon>Crustacea</taxon>
        <taxon>Multicrustacea</taxon>
        <taxon>Malacostraca</taxon>
        <taxon>Eumalacostraca</taxon>
        <taxon>Eucarida</taxon>
        <taxon>Decapoda</taxon>
        <taxon>Pleocyemata</taxon>
        <taxon>Anomura</taxon>
        <taxon>Galatheoidea</taxon>
        <taxon>Porcellanidae</taxon>
        <taxon>Petrolisthes</taxon>
    </lineage>
</organism>
<sequence>MFFTSLPGSLHAGMVPVLLSSIIFMSRSPPLLGRPSCIRLGSEIWVVVTVDLRDIKDGRDTCTSEVNINDTQIILEGTRKNSEKRLMMNEEIYGEEEEDEGAPGRRDGRREDDEGSKMEMITKKRCNKNEEFGDKTTGCQGKIKTVIPSCLSLTPITYPSLPLTYSDHSTNLLTA</sequence>